<dbReference type="Gene3D" id="2.60.120.620">
    <property type="entry name" value="q2cbj1_9rhob like domain"/>
    <property type="match status" value="1"/>
</dbReference>
<dbReference type="AlphaFoldDB" id="A0AAV9TDP5"/>
<dbReference type="Pfam" id="PF05721">
    <property type="entry name" value="PhyH"/>
    <property type="match status" value="1"/>
</dbReference>
<dbReference type="Proteomes" id="UP001327957">
    <property type="component" value="Unassembled WGS sequence"/>
</dbReference>
<protein>
    <submittedName>
        <fullName evidence="1">MmcH protein</fullName>
    </submittedName>
</protein>
<keyword evidence="2" id="KW-1185">Reference proteome</keyword>
<dbReference type="SUPFAM" id="SSF51197">
    <property type="entry name" value="Clavaminate synthase-like"/>
    <property type="match status" value="1"/>
</dbReference>
<comment type="caution">
    <text evidence="1">The sequence shown here is derived from an EMBL/GenBank/DDBJ whole genome shotgun (WGS) entry which is preliminary data.</text>
</comment>
<organism evidence="1 2">
    <name type="scientific">Colletotrichum tabaci</name>
    <dbReference type="NCBI Taxonomy" id="1209068"/>
    <lineage>
        <taxon>Eukaryota</taxon>
        <taxon>Fungi</taxon>
        <taxon>Dikarya</taxon>
        <taxon>Ascomycota</taxon>
        <taxon>Pezizomycotina</taxon>
        <taxon>Sordariomycetes</taxon>
        <taxon>Hypocreomycetidae</taxon>
        <taxon>Glomerellales</taxon>
        <taxon>Glomerellaceae</taxon>
        <taxon>Colletotrichum</taxon>
        <taxon>Colletotrichum destructivum species complex</taxon>
    </lineage>
</organism>
<proteinExistence type="predicted"/>
<evidence type="ECO:0000313" key="1">
    <source>
        <dbReference type="EMBL" id="KAK6218955.1"/>
    </source>
</evidence>
<evidence type="ECO:0000313" key="2">
    <source>
        <dbReference type="Proteomes" id="UP001327957"/>
    </source>
</evidence>
<reference evidence="1 2" key="1">
    <citation type="submission" date="2023-04" db="EMBL/GenBank/DDBJ databases">
        <title>Colletotrichum tabacum stain YC1 causing leaf anthracnose on Nicotiana tabacum(L.) cv.</title>
        <authorList>
            <person name="Ji Z."/>
            <person name="Wang M."/>
            <person name="Zhang J."/>
            <person name="Wang N."/>
            <person name="Zhou Z."/>
        </authorList>
    </citation>
    <scope>NUCLEOTIDE SEQUENCE [LARGE SCALE GENOMIC DNA]</scope>
    <source>
        <strain evidence="1 2">YC1</strain>
    </source>
</reference>
<dbReference type="InterPro" id="IPR008775">
    <property type="entry name" value="Phytyl_CoA_dOase-like"/>
</dbReference>
<gene>
    <name evidence="1" type="ORF">QIS74_06164</name>
</gene>
<dbReference type="EMBL" id="JASAOK010000032">
    <property type="protein sequence ID" value="KAK6218955.1"/>
    <property type="molecule type" value="Genomic_DNA"/>
</dbReference>
<accession>A0AAV9TDP5</accession>
<name>A0AAV9TDP5_9PEZI</name>
<sequence>MPRGELTKAIYIDARPTGTRLLELPPPGKSVDATISLRPDMIFGLANGNLDVNMVARIGFNVQGANPSKSHDLLDRISPRPSKVMTPKDYTFSEDALPKPTTDIVEVKRNIKQFGYGLVKDALAPEQVQILRRAILEQAAGERKAGVGDIEGGTNQRLWNVVNKGAEFLDLLNHPLFDELLAWYLGDYSYLSQASVNILGPNNLPMPFHRDQVPMNPFTDDPVGLSFMFYMEDSSKMNGATQVIPASHIGHDAIFLNHD</sequence>